<proteinExistence type="predicted"/>
<dbReference type="EMBL" id="VSSQ01043924">
    <property type="protein sequence ID" value="MPM97689.1"/>
    <property type="molecule type" value="Genomic_DNA"/>
</dbReference>
<accession>A0A645E8F2</accession>
<comment type="caution">
    <text evidence="1">The sequence shown here is derived from an EMBL/GenBank/DDBJ whole genome shotgun (WGS) entry which is preliminary data.</text>
</comment>
<name>A0A645E8F2_9ZZZZ</name>
<organism evidence="1">
    <name type="scientific">bioreactor metagenome</name>
    <dbReference type="NCBI Taxonomy" id="1076179"/>
    <lineage>
        <taxon>unclassified sequences</taxon>
        <taxon>metagenomes</taxon>
        <taxon>ecological metagenomes</taxon>
    </lineage>
</organism>
<dbReference type="AntiFam" id="ANF00132">
    <property type="entry name" value="Shadow ORF (opposite rne)"/>
</dbReference>
<dbReference type="AlphaFoldDB" id="A0A645E8F2"/>
<sequence>MRRTLDGGPQLQQVVQVPLQFFSLAADGSSAGNQAHAVRHFELIHDFAQFGAFVTVDAAGNATATRIVRHQNQIATSQRDVGGQGGTLVAPFVLFDLNDQFLAFLERLVDLGAANFGARLEIGAGDFLERQEAVAIGTVIDEAGFERRFDPGDDTLVDVAFALFLGGGFNVEIDQFLTIDNGDTEFFRLCRIEEHAFHCFRAPAHSSARQRNALAGSVFFIGLRSCR</sequence>
<protein>
    <submittedName>
        <fullName evidence="1">Uncharacterized protein</fullName>
    </submittedName>
</protein>
<gene>
    <name evidence="1" type="ORF">SDC9_144866</name>
</gene>
<reference evidence="1" key="1">
    <citation type="submission" date="2019-08" db="EMBL/GenBank/DDBJ databases">
        <authorList>
            <person name="Kucharzyk K."/>
            <person name="Murdoch R.W."/>
            <person name="Higgins S."/>
            <person name="Loffler F."/>
        </authorList>
    </citation>
    <scope>NUCLEOTIDE SEQUENCE</scope>
</reference>
<evidence type="ECO:0000313" key="1">
    <source>
        <dbReference type="EMBL" id="MPM97689.1"/>
    </source>
</evidence>